<name>A0A3G1KTF4_FORW1</name>
<dbReference type="KEGG" id="fwa:DCMF_13895"/>
<evidence type="ECO:0000259" key="1">
    <source>
        <dbReference type="PROSITE" id="PS51742"/>
    </source>
</evidence>
<dbReference type="Proteomes" id="UP000323521">
    <property type="component" value="Chromosome"/>
</dbReference>
<dbReference type="PROSITE" id="PS51742">
    <property type="entry name" value="PPC"/>
    <property type="match status" value="1"/>
</dbReference>
<dbReference type="InterPro" id="IPR005175">
    <property type="entry name" value="PPC_dom"/>
</dbReference>
<proteinExistence type="predicted"/>
<dbReference type="Gene3D" id="3.30.1330.80">
    <property type="entry name" value="Hypothetical protein, similar to alpha- acetolactate decarboxylase, domain 2"/>
    <property type="match status" value="1"/>
</dbReference>
<dbReference type="AlphaFoldDB" id="A0A3G1KTF4"/>
<sequence>MQVSEGRIGRIFILRLEDDEVIPTCIEQLAQQKGIKFGWVTVIGCLEKGDVAMGPKDGGERPPQPMMIPMDGVHEMLAAGLIAPNSEGRPILHIHGAMGRAGHTLAGCLREGSSVWCYAEAVIYEINGTSGERILDQESGFVMLDLNQNDNNHAK</sequence>
<dbReference type="SUPFAM" id="SSF117856">
    <property type="entry name" value="AF0104/ALDC/Ptd012-like"/>
    <property type="match status" value="1"/>
</dbReference>
<dbReference type="PANTHER" id="PTHR34988:SF1">
    <property type="entry name" value="DNA-BINDING PROTEIN"/>
    <property type="match status" value="1"/>
</dbReference>
<organism evidence="2 3">
    <name type="scientific">Formimonas warabiya</name>
    <dbReference type="NCBI Taxonomy" id="1761012"/>
    <lineage>
        <taxon>Bacteria</taxon>
        <taxon>Bacillati</taxon>
        <taxon>Bacillota</taxon>
        <taxon>Clostridia</taxon>
        <taxon>Eubacteriales</taxon>
        <taxon>Peptococcaceae</taxon>
        <taxon>Candidatus Formimonas</taxon>
    </lineage>
</organism>
<dbReference type="EMBL" id="CP017634">
    <property type="protein sequence ID" value="ATW25710.1"/>
    <property type="molecule type" value="Genomic_DNA"/>
</dbReference>
<dbReference type="Pfam" id="PF03479">
    <property type="entry name" value="PCC"/>
    <property type="match status" value="1"/>
</dbReference>
<evidence type="ECO:0000313" key="2">
    <source>
        <dbReference type="EMBL" id="ATW25710.1"/>
    </source>
</evidence>
<evidence type="ECO:0000313" key="3">
    <source>
        <dbReference type="Proteomes" id="UP000323521"/>
    </source>
</evidence>
<dbReference type="CDD" id="cd11378">
    <property type="entry name" value="DUF296"/>
    <property type="match status" value="1"/>
</dbReference>
<feature type="domain" description="PPC" evidence="1">
    <location>
        <begin position="6"/>
        <end position="147"/>
    </location>
</feature>
<reference evidence="2 3" key="1">
    <citation type="submission" date="2016-10" db="EMBL/GenBank/DDBJ databases">
        <title>Complete Genome Sequence of Peptococcaceae strain DCMF.</title>
        <authorList>
            <person name="Edwards R.J."/>
            <person name="Holland S.I."/>
            <person name="Deshpande N.P."/>
            <person name="Wong Y.K."/>
            <person name="Ertan H."/>
            <person name="Manefield M."/>
            <person name="Russell T.L."/>
            <person name="Lee M.J."/>
        </authorList>
    </citation>
    <scope>NUCLEOTIDE SEQUENCE [LARGE SCALE GENOMIC DNA]</scope>
    <source>
        <strain evidence="2 3">DCMF</strain>
    </source>
</reference>
<accession>A0A3G1KTF4</accession>
<dbReference type="RefSeq" id="WP_214659339.1">
    <property type="nucleotide sequence ID" value="NZ_CP017634.1"/>
</dbReference>
<gene>
    <name evidence="2" type="ORF">DCMF_13895</name>
</gene>
<dbReference type="PANTHER" id="PTHR34988">
    <property type="entry name" value="PROTEIN, PUTATIVE-RELATED"/>
    <property type="match status" value="1"/>
</dbReference>
<protein>
    <recommendedName>
        <fullName evidence="1">PPC domain-containing protein</fullName>
    </recommendedName>
</protein>
<keyword evidence="3" id="KW-1185">Reference proteome</keyword>